<feature type="region of interest" description="Disordered" evidence="1">
    <location>
        <begin position="1"/>
        <end position="37"/>
    </location>
</feature>
<dbReference type="Proteomes" id="UP000712600">
    <property type="component" value="Unassembled WGS sequence"/>
</dbReference>
<evidence type="ECO:0000313" key="2">
    <source>
        <dbReference type="EMBL" id="KAF3523814.1"/>
    </source>
</evidence>
<dbReference type="AlphaFoldDB" id="A0A8S9PRG9"/>
<organism evidence="2 3">
    <name type="scientific">Brassica cretica</name>
    <name type="common">Mustard</name>
    <dbReference type="NCBI Taxonomy" id="69181"/>
    <lineage>
        <taxon>Eukaryota</taxon>
        <taxon>Viridiplantae</taxon>
        <taxon>Streptophyta</taxon>
        <taxon>Embryophyta</taxon>
        <taxon>Tracheophyta</taxon>
        <taxon>Spermatophyta</taxon>
        <taxon>Magnoliopsida</taxon>
        <taxon>eudicotyledons</taxon>
        <taxon>Gunneridae</taxon>
        <taxon>Pentapetalae</taxon>
        <taxon>rosids</taxon>
        <taxon>malvids</taxon>
        <taxon>Brassicales</taxon>
        <taxon>Brassicaceae</taxon>
        <taxon>Brassiceae</taxon>
        <taxon>Brassica</taxon>
    </lineage>
</organism>
<accession>A0A8S9PRG9</accession>
<protein>
    <submittedName>
        <fullName evidence="2">Uncharacterized protein</fullName>
    </submittedName>
</protein>
<dbReference type="EMBL" id="QGKX02001347">
    <property type="protein sequence ID" value="KAF3523814.1"/>
    <property type="molecule type" value="Genomic_DNA"/>
</dbReference>
<reference evidence="2" key="1">
    <citation type="submission" date="2019-12" db="EMBL/GenBank/DDBJ databases">
        <title>Genome sequencing and annotation of Brassica cretica.</title>
        <authorList>
            <person name="Studholme D.J."/>
            <person name="Sarris P."/>
        </authorList>
    </citation>
    <scope>NUCLEOTIDE SEQUENCE</scope>
    <source>
        <strain evidence="2">PFS-109/04</strain>
        <tissue evidence="2">Leaf</tissue>
    </source>
</reference>
<feature type="compositionally biased region" description="Basic and acidic residues" evidence="1">
    <location>
        <begin position="1"/>
        <end position="16"/>
    </location>
</feature>
<name>A0A8S9PRG9_BRACR</name>
<gene>
    <name evidence="2" type="ORF">F2Q69_00051769</name>
</gene>
<sequence>MERKGDIGGEANRNRGSDTLSIIKSEPPAEQRTITSSPSLRRGWVRTHRPFWFAGSGRYHNEELELISKEEVGESGLNRDEVVQRSGLGWRPTVLDHRQPPEEVKRRGGG</sequence>
<comment type="caution">
    <text evidence="2">The sequence shown here is derived from an EMBL/GenBank/DDBJ whole genome shotgun (WGS) entry which is preliminary data.</text>
</comment>
<evidence type="ECO:0000313" key="3">
    <source>
        <dbReference type="Proteomes" id="UP000712600"/>
    </source>
</evidence>
<proteinExistence type="predicted"/>
<evidence type="ECO:0000256" key="1">
    <source>
        <dbReference type="SAM" id="MobiDB-lite"/>
    </source>
</evidence>